<dbReference type="EMBL" id="JANBPG010001344">
    <property type="protein sequence ID" value="KAJ1890423.1"/>
    <property type="molecule type" value="Genomic_DNA"/>
</dbReference>
<gene>
    <name evidence="1" type="primary">BNIP1</name>
    <name evidence="1" type="ORF">LPJ66_007489</name>
</gene>
<name>A0ACC1ICJ5_9FUNG</name>
<proteinExistence type="predicted"/>
<keyword evidence="2" id="KW-1185">Reference proteome</keyword>
<sequence length="568" mass="61891">MSLSSSKLQADVNKQLDAKLAEMQNMLKDLAAKVEEAEEGNVIDKSTQSASVADAYKDIVKAEDVISSFESRLDQLLGRLDNMIDEQENEGPEKDQEEEEEAENDDGESAEAADMDIQLSQLSAELDEIEKDIVLLSQFSGSRDEHRQFADSVRDQQRTAERLIERALINLDDIQEAKLKSKVQATISQQQNRTKNLQRAFRTALLQYRANAAGSAKRDRELLLSGAATPAELRKRKVRTGNAVLNVAADVTSALQETVSMMNAEIDKSVGNTMALQDSSDMLQKTKSEYLTMDGVLKTSKSLIKVLEQADAMDRWLMLGGLVLFAAVSFNILRKRIWIPGLSTLFSVIKYFLFSSSSNSNSSVGITEKIAAVTTTSVDISKIGHSLKDLPLAMLTATLTSAVVIAAAAVPSGAQTKSIVIENVPAETESSVSLLSVSAYLSLVEPANNSEQQQQQPSELTGSTVTLSLEMAQFLIDQLPVPEPTPEPTPTGSSIEPDEQNISASVQTTTQANGIPVDDVEQPANVDTTSEAAEHAESLQNQEAQVEEPNPHRIIYTLPVERPVREEL</sequence>
<protein>
    <submittedName>
        <fullName evidence="1">Vesicle transport protein S20</fullName>
    </submittedName>
</protein>
<accession>A0ACC1ICJ5</accession>
<dbReference type="Proteomes" id="UP001150581">
    <property type="component" value="Unassembled WGS sequence"/>
</dbReference>
<evidence type="ECO:0000313" key="1">
    <source>
        <dbReference type="EMBL" id="KAJ1890423.1"/>
    </source>
</evidence>
<organism evidence="1 2">
    <name type="scientific">Kickxella alabastrina</name>
    <dbReference type="NCBI Taxonomy" id="61397"/>
    <lineage>
        <taxon>Eukaryota</taxon>
        <taxon>Fungi</taxon>
        <taxon>Fungi incertae sedis</taxon>
        <taxon>Zoopagomycota</taxon>
        <taxon>Kickxellomycotina</taxon>
        <taxon>Kickxellomycetes</taxon>
        <taxon>Kickxellales</taxon>
        <taxon>Kickxellaceae</taxon>
        <taxon>Kickxella</taxon>
    </lineage>
</organism>
<reference evidence="1" key="1">
    <citation type="submission" date="2022-07" db="EMBL/GenBank/DDBJ databases">
        <title>Phylogenomic reconstructions and comparative analyses of Kickxellomycotina fungi.</title>
        <authorList>
            <person name="Reynolds N.K."/>
            <person name="Stajich J.E."/>
            <person name="Barry K."/>
            <person name="Grigoriev I.V."/>
            <person name="Crous P."/>
            <person name="Smith M.E."/>
        </authorList>
    </citation>
    <scope>NUCLEOTIDE SEQUENCE</scope>
    <source>
        <strain evidence="1">Benny 63K</strain>
    </source>
</reference>
<comment type="caution">
    <text evidence="1">The sequence shown here is derived from an EMBL/GenBank/DDBJ whole genome shotgun (WGS) entry which is preliminary data.</text>
</comment>
<evidence type="ECO:0000313" key="2">
    <source>
        <dbReference type="Proteomes" id="UP001150581"/>
    </source>
</evidence>